<evidence type="ECO:0000256" key="13">
    <source>
        <dbReference type="ARBA" id="ARBA00023316"/>
    </source>
</evidence>
<evidence type="ECO:0000256" key="22">
    <source>
        <dbReference type="SAM" id="MobiDB-lite"/>
    </source>
</evidence>
<keyword evidence="6" id="KW-0808">Transferase</keyword>
<keyword evidence="5" id="KW-0328">Glycosyltransferase</keyword>
<evidence type="ECO:0000256" key="10">
    <source>
        <dbReference type="ARBA" id="ARBA00022989"/>
    </source>
</evidence>
<keyword evidence="10 23" id="KW-1133">Transmembrane helix</keyword>
<keyword evidence="7 23" id="KW-0812">Transmembrane</keyword>
<feature type="transmembrane region" description="Helical" evidence="23">
    <location>
        <begin position="354"/>
        <end position="382"/>
    </location>
</feature>
<feature type="transmembrane region" description="Helical" evidence="23">
    <location>
        <begin position="93"/>
        <end position="113"/>
    </location>
</feature>
<evidence type="ECO:0000256" key="7">
    <source>
        <dbReference type="ARBA" id="ARBA00022692"/>
    </source>
</evidence>
<reference evidence="24" key="1">
    <citation type="submission" date="2023-06" db="EMBL/GenBank/DDBJ databases">
        <title>Draft genome sequence of Nocardioides sp. SOB72.</title>
        <authorList>
            <person name="Zhang G."/>
        </authorList>
    </citation>
    <scope>NUCLEOTIDE SEQUENCE</scope>
    <source>
        <strain evidence="24">SOB72</strain>
    </source>
</reference>
<comment type="subcellular location">
    <subcellularLocation>
        <location evidence="1">Cell membrane</location>
        <topology evidence="1">Multi-pass membrane protein</topology>
    </subcellularLocation>
</comment>
<feature type="transmembrane region" description="Helical" evidence="23">
    <location>
        <begin position="388"/>
        <end position="410"/>
    </location>
</feature>
<evidence type="ECO:0000313" key="24">
    <source>
        <dbReference type="EMBL" id="MDN4163183.1"/>
    </source>
</evidence>
<evidence type="ECO:0000256" key="16">
    <source>
        <dbReference type="ARBA" id="ARBA00038053"/>
    </source>
</evidence>
<dbReference type="InterPro" id="IPR013437">
    <property type="entry name" value="FtsW"/>
</dbReference>
<evidence type="ECO:0000256" key="14">
    <source>
        <dbReference type="ARBA" id="ARBA00032370"/>
    </source>
</evidence>
<dbReference type="Pfam" id="PF01098">
    <property type="entry name" value="FTSW_RODA_SPOVE"/>
    <property type="match status" value="1"/>
</dbReference>
<gene>
    <name evidence="24" type="primary">ftsW</name>
    <name evidence="24" type="ORF">QWY29_17570</name>
</gene>
<comment type="caution">
    <text evidence="24">The sequence shown here is derived from an EMBL/GenBank/DDBJ whole genome shotgun (WGS) entry which is preliminary data.</text>
</comment>
<feature type="compositionally biased region" description="Low complexity" evidence="22">
    <location>
        <begin position="1"/>
        <end position="15"/>
    </location>
</feature>
<dbReference type="Proteomes" id="UP001168537">
    <property type="component" value="Unassembled WGS sequence"/>
</dbReference>
<feature type="transmembrane region" description="Helical" evidence="23">
    <location>
        <begin position="192"/>
        <end position="209"/>
    </location>
</feature>
<comment type="pathway">
    <text evidence="2">Cell wall biogenesis; peptidoglycan biosynthesis.</text>
</comment>
<feature type="region of interest" description="Disordered" evidence="22">
    <location>
        <begin position="1"/>
        <end position="36"/>
    </location>
</feature>
<evidence type="ECO:0000256" key="11">
    <source>
        <dbReference type="ARBA" id="ARBA00023136"/>
    </source>
</evidence>
<keyword evidence="4" id="KW-0132">Cell division</keyword>
<evidence type="ECO:0000256" key="12">
    <source>
        <dbReference type="ARBA" id="ARBA00023306"/>
    </source>
</evidence>
<keyword evidence="25" id="KW-1185">Reference proteome</keyword>
<keyword evidence="9" id="KW-0573">Peptidoglycan synthesis</keyword>
<comment type="similarity">
    <text evidence="16">Belongs to the SEDS family. FtsW subfamily.</text>
</comment>
<dbReference type="InterPro" id="IPR001182">
    <property type="entry name" value="FtsW/RodA"/>
</dbReference>
<evidence type="ECO:0000256" key="9">
    <source>
        <dbReference type="ARBA" id="ARBA00022984"/>
    </source>
</evidence>
<evidence type="ECO:0000256" key="21">
    <source>
        <dbReference type="ARBA" id="ARBA00049966"/>
    </source>
</evidence>
<evidence type="ECO:0000256" key="8">
    <source>
        <dbReference type="ARBA" id="ARBA00022960"/>
    </source>
</evidence>
<evidence type="ECO:0000256" key="18">
    <source>
        <dbReference type="ARBA" id="ARBA00041418"/>
    </source>
</evidence>
<keyword evidence="13" id="KW-0961">Cell wall biogenesis/degradation</keyword>
<dbReference type="PANTHER" id="PTHR30474">
    <property type="entry name" value="CELL CYCLE PROTEIN"/>
    <property type="match status" value="1"/>
</dbReference>
<dbReference type="EMBL" id="JAUHJR010000009">
    <property type="protein sequence ID" value="MDN4163183.1"/>
    <property type="molecule type" value="Genomic_DNA"/>
</dbReference>
<name>A0ABT8EYC0_9ACTN</name>
<dbReference type="RefSeq" id="WP_300962419.1">
    <property type="nucleotide sequence ID" value="NZ_JAUHJR010000009.1"/>
</dbReference>
<dbReference type="NCBIfam" id="TIGR02614">
    <property type="entry name" value="ftsW"/>
    <property type="match status" value="1"/>
</dbReference>
<dbReference type="PANTHER" id="PTHR30474:SF2">
    <property type="entry name" value="PEPTIDOGLYCAN GLYCOSYLTRANSFERASE FTSW-RELATED"/>
    <property type="match status" value="1"/>
</dbReference>
<organism evidence="24 25">
    <name type="scientific">Nocardioides abyssi</name>
    <dbReference type="NCBI Taxonomy" id="3058370"/>
    <lineage>
        <taxon>Bacteria</taxon>
        <taxon>Bacillati</taxon>
        <taxon>Actinomycetota</taxon>
        <taxon>Actinomycetes</taxon>
        <taxon>Propionibacteriales</taxon>
        <taxon>Nocardioidaceae</taxon>
        <taxon>Nocardioides</taxon>
    </lineage>
</organism>
<evidence type="ECO:0000256" key="6">
    <source>
        <dbReference type="ARBA" id="ARBA00022679"/>
    </source>
</evidence>
<evidence type="ECO:0000256" key="1">
    <source>
        <dbReference type="ARBA" id="ARBA00004651"/>
    </source>
</evidence>
<dbReference type="EC" id="2.4.99.28" evidence="19"/>
<feature type="transmembrane region" description="Helical" evidence="23">
    <location>
        <begin position="125"/>
        <end position="147"/>
    </location>
</feature>
<evidence type="ECO:0000256" key="19">
    <source>
        <dbReference type="ARBA" id="ARBA00044770"/>
    </source>
</evidence>
<evidence type="ECO:0000256" key="4">
    <source>
        <dbReference type="ARBA" id="ARBA00022618"/>
    </source>
</evidence>
<feature type="transmembrane region" description="Helical" evidence="23">
    <location>
        <begin position="60"/>
        <end position="81"/>
    </location>
</feature>
<evidence type="ECO:0000256" key="2">
    <source>
        <dbReference type="ARBA" id="ARBA00004752"/>
    </source>
</evidence>
<keyword evidence="12" id="KW-0131">Cell cycle</keyword>
<evidence type="ECO:0000256" key="5">
    <source>
        <dbReference type="ARBA" id="ARBA00022676"/>
    </source>
</evidence>
<comment type="catalytic activity">
    <reaction evidence="20">
        <text>[GlcNAc-(1-&gt;4)-Mur2Ac(oyl-L-Ala-gamma-D-Glu-L-Lys-D-Ala-D-Ala)](n)-di-trans,octa-cis-undecaprenyl diphosphate + beta-D-GlcNAc-(1-&gt;4)-Mur2Ac(oyl-L-Ala-gamma-D-Glu-L-Lys-D-Ala-D-Ala)-di-trans,octa-cis-undecaprenyl diphosphate = [GlcNAc-(1-&gt;4)-Mur2Ac(oyl-L-Ala-gamma-D-Glu-L-Lys-D-Ala-D-Ala)](n+1)-di-trans,octa-cis-undecaprenyl diphosphate + di-trans,octa-cis-undecaprenyl diphosphate + H(+)</text>
        <dbReference type="Rhea" id="RHEA:23708"/>
        <dbReference type="Rhea" id="RHEA-COMP:9602"/>
        <dbReference type="Rhea" id="RHEA-COMP:9603"/>
        <dbReference type="ChEBI" id="CHEBI:15378"/>
        <dbReference type="ChEBI" id="CHEBI:58405"/>
        <dbReference type="ChEBI" id="CHEBI:60033"/>
        <dbReference type="ChEBI" id="CHEBI:78435"/>
        <dbReference type="EC" id="2.4.99.28"/>
    </reaction>
</comment>
<keyword evidence="11 23" id="KW-0472">Membrane</keyword>
<proteinExistence type="inferred from homology"/>
<feature type="transmembrane region" description="Helical" evidence="23">
    <location>
        <begin position="322"/>
        <end position="342"/>
    </location>
</feature>
<protein>
    <recommendedName>
        <fullName evidence="17">Probable peptidoglycan glycosyltransferase FtsW</fullName>
        <ecNumber evidence="19">2.4.99.28</ecNumber>
    </recommendedName>
    <alternativeName>
        <fullName evidence="18">Cell division protein FtsW</fullName>
    </alternativeName>
    <alternativeName>
        <fullName evidence="15">Cell wall polymerase</fullName>
    </alternativeName>
    <alternativeName>
        <fullName evidence="14">Peptidoglycan polymerase</fullName>
    </alternativeName>
</protein>
<evidence type="ECO:0000313" key="25">
    <source>
        <dbReference type="Proteomes" id="UP001168537"/>
    </source>
</evidence>
<feature type="transmembrane region" description="Helical" evidence="23">
    <location>
        <begin position="215"/>
        <end position="231"/>
    </location>
</feature>
<accession>A0ABT8EYC0</accession>
<evidence type="ECO:0000256" key="15">
    <source>
        <dbReference type="ARBA" id="ARBA00033270"/>
    </source>
</evidence>
<comment type="function">
    <text evidence="21">Peptidoglycan polymerase that is essential for cell division.</text>
</comment>
<keyword evidence="3" id="KW-1003">Cell membrane</keyword>
<keyword evidence="8" id="KW-0133">Cell shape</keyword>
<evidence type="ECO:0000256" key="3">
    <source>
        <dbReference type="ARBA" id="ARBA00022475"/>
    </source>
</evidence>
<evidence type="ECO:0000256" key="20">
    <source>
        <dbReference type="ARBA" id="ARBA00049902"/>
    </source>
</evidence>
<sequence>MSTTVEPPSSRSAGRPSREPGESRTSPTAREPAEAAEPRTGRFAWFAAVREALDKPLTAYYLLLGASGLLLTIGLIMVLSASSVYSFRVFDNSYAIVTRQLMWVALGLPAAYVASRMSTRWLKRLAFPAYLVALVLLLMTAFLGVTVNGNQNWLALGPIQIQPSEIAKLALVIWAAATYANKERRLGQLHQIMVPVVPGLLLATALVVVGRDLGTALVFMAILLGLLWVVGAPARFFTFSLSILSVLAIFIASTSSERLGRITNFVDPFQDYHDAGWQPAHGLYALSTGGVFGQGIGASQQKWGDLPEAHTDFIFAVLGEELGLVGTLLVVGLFLTIAYAALRVARETADPFVRYCTFGIVVWLIGQMIINVGMVLALLPVIGIPLPLVSYGGSALLPSLVALGLLIGFARREPEAARALAHRKRERGRSLVG</sequence>
<evidence type="ECO:0000256" key="17">
    <source>
        <dbReference type="ARBA" id="ARBA00041185"/>
    </source>
</evidence>
<evidence type="ECO:0000256" key="23">
    <source>
        <dbReference type="SAM" id="Phobius"/>
    </source>
</evidence>